<evidence type="ECO:0008006" key="4">
    <source>
        <dbReference type="Google" id="ProtNLM"/>
    </source>
</evidence>
<feature type="chain" id="PRO_5032705731" description="Invertebrate defensins family profile domain-containing protein" evidence="1">
    <location>
        <begin position="19"/>
        <end position="130"/>
    </location>
</feature>
<feature type="signal peptide" evidence="1">
    <location>
        <begin position="1"/>
        <end position="18"/>
    </location>
</feature>
<dbReference type="EMBL" id="CAJNJA010034289">
    <property type="protein sequence ID" value="CAE7690401.1"/>
    <property type="molecule type" value="Genomic_DNA"/>
</dbReference>
<evidence type="ECO:0000313" key="3">
    <source>
        <dbReference type="Proteomes" id="UP000601435"/>
    </source>
</evidence>
<sequence length="130" mass="14262">MRSMVAATIFVVVAQASAVADDVLVENEDCHGCDPEGLSLLQLKNRLQVEQHEKLGSLFAEQRNEIDANHTVEASGDSSPSCRFNWKSKGFTMGSCHLWCGGAAWCYNEGGCNCGRHCSWLSINGYTCHY</sequence>
<dbReference type="AlphaFoldDB" id="A0A812WKK9"/>
<reference evidence="2" key="1">
    <citation type="submission" date="2021-02" db="EMBL/GenBank/DDBJ databases">
        <authorList>
            <person name="Dougan E. K."/>
            <person name="Rhodes N."/>
            <person name="Thang M."/>
            <person name="Chan C."/>
        </authorList>
    </citation>
    <scope>NUCLEOTIDE SEQUENCE</scope>
</reference>
<evidence type="ECO:0000313" key="2">
    <source>
        <dbReference type="EMBL" id="CAE7690401.1"/>
    </source>
</evidence>
<keyword evidence="1" id="KW-0732">Signal</keyword>
<proteinExistence type="predicted"/>
<dbReference type="OrthoDB" id="406120at2759"/>
<protein>
    <recommendedName>
        <fullName evidence="4">Invertebrate defensins family profile domain-containing protein</fullName>
    </recommendedName>
</protein>
<comment type="caution">
    <text evidence="2">The sequence shown here is derived from an EMBL/GenBank/DDBJ whole genome shotgun (WGS) entry which is preliminary data.</text>
</comment>
<name>A0A812WKK9_9DINO</name>
<gene>
    <name evidence="2" type="ORF">SNEC2469_LOCUS19883</name>
</gene>
<organism evidence="2 3">
    <name type="scientific">Symbiodinium necroappetens</name>
    <dbReference type="NCBI Taxonomy" id="1628268"/>
    <lineage>
        <taxon>Eukaryota</taxon>
        <taxon>Sar</taxon>
        <taxon>Alveolata</taxon>
        <taxon>Dinophyceae</taxon>
        <taxon>Suessiales</taxon>
        <taxon>Symbiodiniaceae</taxon>
        <taxon>Symbiodinium</taxon>
    </lineage>
</organism>
<dbReference type="Proteomes" id="UP000601435">
    <property type="component" value="Unassembled WGS sequence"/>
</dbReference>
<accession>A0A812WKK9</accession>
<keyword evidence="3" id="KW-1185">Reference proteome</keyword>
<evidence type="ECO:0000256" key="1">
    <source>
        <dbReference type="SAM" id="SignalP"/>
    </source>
</evidence>